<evidence type="ECO:0000313" key="5">
    <source>
        <dbReference type="Proteomes" id="UP000015462"/>
    </source>
</evidence>
<proteinExistence type="predicted"/>
<comment type="caution">
    <text evidence="4">The sequence shown here is derived from an EMBL/GenBank/DDBJ whole genome shotgun (WGS) entry which is preliminary data.</text>
</comment>
<feature type="signal peptide" evidence="3">
    <location>
        <begin position="1"/>
        <end position="22"/>
    </location>
</feature>
<feature type="chain" id="PRO_5044336512" description="Zinc-regulated TonB-dependent outer membrane receptor" evidence="3">
    <location>
        <begin position="23"/>
        <end position="460"/>
    </location>
</feature>
<dbReference type="SUPFAM" id="SSF56935">
    <property type="entry name" value="Porins"/>
    <property type="match status" value="1"/>
</dbReference>
<evidence type="ECO:0008006" key="6">
    <source>
        <dbReference type="Google" id="ProtNLM"/>
    </source>
</evidence>
<evidence type="ECO:0000256" key="1">
    <source>
        <dbReference type="SAM" id="Coils"/>
    </source>
</evidence>
<accession>A0AB33Z153</accession>
<reference evidence="4 5" key="1">
    <citation type="journal article" date="2013" name="Genome Announc.">
        <title>Genome Sequence of the Pyrene- and Fluoranthene-Degrading Bacterium Cycloclasticus sp. Strain PY97M.</title>
        <authorList>
            <person name="Cui Z."/>
            <person name="Xu G."/>
            <person name="Li Q."/>
            <person name="Gao W."/>
            <person name="Zheng L."/>
        </authorList>
    </citation>
    <scope>NUCLEOTIDE SEQUENCE [LARGE SCALE GENOMIC DNA]</scope>
    <source>
        <strain evidence="4 5">PY97M</strain>
    </source>
</reference>
<dbReference type="Gene3D" id="2.40.160.10">
    <property type="entry name" value="Porin"/>
    <property type="match status" value="1"/>
</dbReference>
<organism evidence="4 5">
    <name type="scientific">Cycloclasticus pugetii</name>
    <dbReference type="NCBI Taxonomy" id="34068"/>
    <lineage>
        <taxon>Bacteria</taxon>
        <taxon>Pseudomonadati</taxon>
        <taxon>Pseudomonadota</taxon>
        <taxon>Gammaproteobacteria</taxon>
        <taxon>Thiotrichales</taxon>
        <taxon>Piscirickettsiaceae</taxon>
        <taxon>Cycloclasticus</taxon>
    </lineage>
</organism>
<sequence>MRKAFTMAAIIASLIISTPALSNTEIALLKQQLDTLKKNYEQRIEALESRLIETEKRTQYIELKTQEAAVKPKQSSFLTQNSFNPAISLILDGRFADMGNDPDDYALPGFMLGGESGLGSQGFAVGESELVMSANIDNTFYGKATLGFHNDDGSTEVDLEEAYIQTLGLGNGLTIKAGRFFSAMGYLNEHHVHTWDFADAPLIYRGLFGDQLRDDGIQLSYIAPTDTFLQLGAEIMSGSQFPSAGEQNGIGAATVFANIGGDIGIEHSWQLGLSHWQANNIEGRTGGGHAHGEEDSAEETPSFDGDSKINAVDFVYKWAPNGNPKNQHVKVQFEYFDRKENGTISMLNSGPPLEETNFDGHQKGWYAQTIYQFKPRWRAGLRYDQLESDNTGFDDDVLMEAGLDSDGFKPKRMSAMIEWLPSEFSRIRLQFNRDKSYQESDDQIFLQYTTSLGSHGAHQY</sequence>
<name>A0AB33Z153_9GAMM</name>
<evidence type="ECO:0000256" key="2">
    <source>
        <dbReference type="SAM" id="MobiDB-lite"/>
    </source>
</evidence>
<feature type="region of interest" description="Disordered" evidence="2">
    <location>
        <begin position="280"/>
        <end position="306"/>
    </location>
</feature>
<feature type="coiled-coil region" evidence="1">
    <location>
        <begin position="26"/>
        <end position="57"/>
    </location>
</feature>
<dbReference type="EMBL" id="ASHL01000005">
    <property type="protein sequence ID" value="EPD12946.1"/>
    <property type="molecule type" value="Genomic_DNA"/>
</dbReference>
<gene>
    <name evidence="4" type="ORF">L196_07279</name>
</gene>
<keyword evidence="3" id="KW-0732">Signal</keyword>
<protein>
    <recommendedName>
        <fullName evidence="6">Zinc-regulated TonB-dependent outer membrane receptor</fullName>
    </recommendedName>
</protein>
<dbReference type="Proteomes" id="UP000015462">
    <property type="component" value="Unassembled WGS sequence"/>
</dbReference>
<keyword evidence="1" id="KW-0175">Coiled coil</keyword>
<dbReference type="RefSeq" id="WP_016390498.1">
    <property type="nucleotide sequence ID" value="NZ_KE646808.1"/>
</dbReference>
<evidence type="ECO:0000256" key="3">
    <source>
        <dbReference type="SAM" id="SignalP"/>
    </source>
</evidence>
<dbReference type="AlphaFoldDB" id="A0AB33Z153"/>
<evidence type="ECO:0000313" key="4">
    <source>
        <dbReference type="EMBL" id="EPD12946.1"/>
    </source>
</evidence>
<dbReference type="InterPro" id="IPR023614">
    <property type="entry name" value="Porin_dom_sf"/>
</dbReference>
<keyword evidence="5" id="KW-1185">Reference proteome</keyword>